<reference evidence="1" key="2">
    <citation type="submission" date="2025-09" db="UniProtKB">
        <authorList>
            <consortium name="EnsemblPlants"/>
        </authorList>
    </citation>
    <scope>IDENTIFICATION</scope>
</reference>
<dbReference type="Proteomes" id="UP001732700">
    <property type="component" value="Chromosome 4A"/>
</dbReference>
<evidence type="ECO:0000313" key="1">
    <source>
        <dbReference type="EnsemblPlants" id="AVESA.00010b.r2.4AG0597290.1.CDS"/>
    </source>
</evidence>
<dbReference type="EnsemblPlants" id="AVESA.00010b.r2.4AG0597290.1">
    <property type="protein sequence ID" value="AVESA.00010b.r2.4AG0597290.1.CDS"/>
    <property type="gene ID" value="AVESA.00010b.r2.4AG0597290"/>
</dbReference>
<organism evidence="1 2">
    <name type="scientific">Avena sativa</name>
    <name type="common">Oat</name>
    <dbReference type="NCBI Taxonomy" id="4498"/>
    <lineage>
        <taxon>Eukaryota</taxon>
        <taxon>Viridiplantae</taxon>
        <taxon>Streptophyta</taxon>
        <taxon>Embryophyta</taxon>
        <taxon>Tracheophyta</taxon>
        <taxon>Spermatophyta</taxon>
        <taxon>Magnoliopsida</taxon>
        <taxon>Liliopsida</taxon>
        <taxon>Poales</taxon>
        <taxon>Poaceae</taxon>
        <taxon>BOP clade</taxon>
        <taxon>Pooideae</taxon>
        <taxon>Poodae</taxon>
        <taxon>Poeae</taxon>
        <taxon>Poeae Chloroplast Group 1 (Aveneae type)</taxon>
        <taxon>Aveninae</taxon>
        <taxon>Avena</taxon>
    </lineage>
</organism>
<accession>A0ACD5W922</accession>
<evidence type="ECO:0000313" key="2">
    <source>
        <dbReference type="Proteomes" id="UP001732700"/>
    </source>
</evidence>
<sequence length="348" mass="38584">MPWSSISQPVSLEYEYFPPVLMDDKCKRGKEKDGSTSAPPHRRKGGLRFKPRVPTKKASKAVPKMEPGKESEFRTIDKDLLMKLRTPQSMLRALEGRSNAENNEACVQVAFGPADPSIARSFHTPQSSPSVKKEKDVHLFSKSMLSDVTTSAAKLPKQCAEPQDFTHPDYNYPPITMPPRRHYSGDPEFFDEEDFSEFSSSRAQDGEITAAQELGLMDTDEMTSEPQLFLVQFPSSLPLPRQVEADMDTSEDVETEGTKSKESIRGCKLKDLPGGLMGKVLVYKSGKVKMRLGDALFDVSAGLNCAFAQDAVAININKKHCCSLGEVNKRAIVTPDIEYLVDSAKKID</sequence>
<proteinExistence type="predicted"/>
<protein>
    <submittedName>
        <fullName evidence="1">Uncharacterized protein</fullName>
    </submittedName>
</protein>
<keyword evidence="2" id="KW-1185">Reference proteome</keyword>
<name>A0ACD5W922_AVESA</name>
<reference evidence="1" key="1">
    <citation type="submission" date="2021-05" db="EMBL/GenBank/DDBJ databases">
        <authorList>
            <person name="Scholz U."/>
            <person name="Mascher M."/>
            <person name="Fiebig A."/>
        </authorList>
    </citation>
    <scope>NUCLEOTIDE SEQUENCE [LARGE SCALE GENOMIC DNA]</scope>
</reference>